<gene>
    <name evidence="1" type="ORF">JW322_19055</name>
</gene>
<evidence type="ECO:0000313" key="1">
    <source>
        <dbReference type="EMBL" id="MDH4623804.1"/>
    </source>
</evidence>
<sequence length="141" mass="15848">MSIDIEKLKTLCKAVISTNDQYLEDELNPQKHQAYLDAEDALTEVLIPGVVLELIADNERLQKSRIPAGLYRELVALRDLRDQTKKYVDSYLLDEVESADSCVSEDQHLCASELSECLMDAFEAHWDSAMSSAAQKTPEAQ</sequence>
<name>A0A0P9XLE4_PSESX</name>
<organism evidence="1 2">
    <name type="scientific">Pseudomonas syringae pv. papulans</name>
    <dbReference type="NCBI Taxonomy" id="83963"/>
    <lineage>
        <taxon>Bacteria</taxon>
        <taxon>Pseudomonadati</taxon>
        <taxon>Pseudomonadota</taxon>
        <taxon>Gammaproteobacteria</taxon>
        <taxon>Pseudomonadales</taxon>
        <taxon>Pseudomonadaceae</taxon>
        <taxon>Pseudomonas</taxon>
        <taxon>Pseudomonas syringae</taxon>
    </lineage>
</organism>
<evidence type="ECO:0000313" key="2">
    <source>
        <dbReference type="Proteomes" id="UP001162155"/>
    </source>
</evidence>
<dbReference type="EMBL" id="JAFFRZ010000001">
    <property type="protein sequence ID" value="MDH4623804.1"/>
    <property type="molecule type" value="Genomic_DNA"/>
</dbReference>
<accession>A0A0P9XLE4</accession>
<proteinExistence type="predicted"/>
<reference evidence="1" key="1">
    <citation type="submission" date="2021-02" db="EMBL/GenBank/DDBJ databases">
        <title>Genome analysis of blister spot of apple pathogen from New York area.</title>
        <authorList>
            <person name="Kandel P."/>
            <person name="Hockett K.L."/>
            <person name="Santander R."/>
            <person name="Acimovic S."/>
        </authorList>
    </citation>
    <scope>NUCLEOTIDE SEQUENCE</scope>
    <source>
        <strain evidence="1">PSP1</strain>
    </source>
</reference>
<protein>
    <submittedName>
        <fullName evidence="1">Uncharacterized protein</fullName>
    </submittedName>
</protein>
<dbReference type="Proteomes" id="UP001162155">
    <property type="component" value="Unassembled WGS sequence"/>
</dbReference>
<dbReference type="AlphaFoldDB" id="A0A0P9XLE4"/>
<dbReference type="RefSeq" id="WP_044309839.1">
    <property type="nucleotide sequence ID" value="NZ_JAFFRY010000026.1"/>
</dbReference>
<comment type="caution">
    <text evidence="1">The sequence shown here is derived from an EMBL/GenBank/DDBJ whole genome shotgun (WGS) entry which is preliminary data.</text>
</comment>